<keyword evidence="3" id="KW-0813">Transport</keyword>
<evidence type="ECO:0000256" key="13">
    <source>
        <dbReference type="SAM" id="Coils"/>
    </source>
</evidence>
<feature type="transmembrane region" description="Helical" evidence="14">
    <location>
        <begin position="92"/>
        <end position="117"/>
    </location>
</feature>
<dbReference type="AlphaFoldDB" id="A0A9P3GKH5"/>
<reference evidence="16 17" key="1">
    <citation type="submission" date="2021-08" db="EMBL/GenBank/DDBJ databases">
        <title>Draft Genome Sequence of Phanerochaete sordida strain YK-624.</title>
        <authorList>
            <person name="Mori T."/>
            <person name="Dohra H."/>
            <person name="Suzuki T."/>
            <person name="Kawagishi H."/>
            <person name="Hirai H."/>
        </authorList>
    </citation>
    <scope>NUCLEOTIDE SEQUENCE [LARGE SCALE GENOMIC DNA]</scope>
    <source>
        <strain evidence="16 17">YK-624</strain>
    </source>
</reference>
<dbReference type="PANTHER" id="PTHR46480:SF1">
    <property type="entry name" value="VOLTAGE-GATED HYDROGEN CHANNEL 1"/>
    <property type="match status" value="1"/>
</dbReference>
<dbReference type="SUPFAM" id="SSF81324">
    <property type="entry name" value="Voltage-gated potassium channels"/>
    <property type="match status" value="1"/>
</dbReference>
<name>A0A9P3GKH5_9APHY</name>
<evidence type="ECO:0000256" key="4">
    <source>
        <dbReference type="ARBA" id="ARBA00022475"/>
    </source>
</evidence>
<feature type="transmembrane region" description="Helical" evidence="14">
    <location>
        <begin position="50"/>
        <end position="71"/>
    </location>
</feature>
<evidence type="ECO:0000256" key="14">
    <source>
        <dbReference type="SAM" id="Phobius"/>
    </source>
</evidence>
<dbReference type="InterPro" id="IPR027359">
    <property type="entry name" value="Volt_channel_dom_sf"/>
</dbReference>
<dbReference type="Pfam" id="PF00520">
    <property type="entry name" value="Ion_trans"/>
    <property type="match status" value="1"/>
</dbReference>
<dbReference type="Gene3D" id="1.20.120.350">
    <property type="entry name" value="Voltage-gated potassium channels. Chain C"/>
    <property type="match status" value="1"/>
</dbReference>
<dbReference type="PANTHER" id="PTHR46480">
    <property type="entry name" value="F20B24.22"/>
    <property type="match status" value="1"/>
</dbReference>
<protein>
    <recommendedName>
        <fullName evidence="2">Voltage-gated hydrogen channel 1</fullName>
    </recommendedName>
    <alternativeName>
        <fullName evidence="12">Hydrogen voltage-gated channel 1</fullName>
    </alternativeName>
</protein>
<organism evidence="16 17">
    <name type="scientific">Phanerochaete sordida</name>
    <dbReference type="NCBI Taxonomy" id="48140"/>
    <lineage>
        <taxon>Eukaryota</taxon>
        <taxon>Fungi</taxon>
        <taxon>Dikarya</taxon>
        <taxon>Basidiomycota</taxon>
        <taxon>Agaricomycotina</taxon>
        <taxon>Agaricomycetes</taxon>
        <taxon>Polyporales</taxon>
        <taxon>Phanerochaetaceae</taxon>
        <taxon>Phanerochaete</taxon>
    </lineage>
</organism>
<feature type="domain" description="Ion transport" evidence="15">
    <location>
        <begin position="48"/>
        <end position="171"/>
    </location>
</feature>
<dbReference type="InterPro" id="IPR005821">
    <property type="entry name" value="Ion_trans_dom"/>
</dbReference>
<evidence type="ECO:0000313" key="16">
    <source>
        <dbReference type="EMBL" id="GJE95205.1"/>
    </source>
</evidence>
<keyword evidence="8 13" id="KW-0175">Coiled coil</keyword>
<evidence type="ECO:0000256" key="7">
    <source>
        <dbReference type="ARBA" id="ARBA00022989"/>
    </source>
</evidence>
<evidence type="ECO:0000313" key="17">
    <source>
        <dbReference type="Proteomes" id="UP000703269"/>
    </source>
</evidence>
<accession>A0A9P3GKH5</accession>
<sequence length="228" mass="25071">MSEQQPLLAHDYARTGDDDVERASAAEPDEKGTLAVLREKTAARLESQPWHYLVIVLVITDSVCVLADLAYTVLSDTCTPVEGPDAPLWLEVLSNLSLGITTLFLVEIPITLWAMGLSYYNPLGPFPHAGLHLFDALVIVGTFILEFVLKGRERELAGLLIILRLWRLVKLVGGIAVSAGELEEESAKTLAKTRQERDQALLSLREAQEELQTLRLRISSLEGDASAL</sequence>
<gene>
    <name evidence="16" type="ORF">PsYK624_113860</name>
</gene>
<dbReference type="InterPro" id="IPR031846">
    <property type="entry name" value="Hvcn1"/>
</dbReference>
<keyword evidence="11" id="KW-0407">Ion channel</keyword>
<keyword evidence="17" id="KW-1185">Reference proteome</keyword>
<evidence type="ECO:0000256" key="2">
    <source>
        <dbReference type="ARBA" id="ARBA00015897"/>
    </source>
</evidence>
<comment type="subcellular location">
    <subcellularLocation>
        <location evidence="1">Cell membrane</location>
        <topology evidence="1">Multi-pass membrane protein</topology>
    </subcellularLocation>
</comment>
<keyword evidence="10 14" id="KW-0472">Membrane</keyword>
<evidence type="ECO:0000256" key="6">
    <source>
        <dbReference type="ARBA" id="ARBA00022882"/>
    </source>
</evidence>
<evidence type="ECO:0000256" key="10">
    <source>
        <dbReference type="ARBA" id="ARBA00023136"/>
    </source>
</evidence>
<dbReference type="OrthoDB" id="427456at2759"/>
<keyword evidence="4" id="KW-1003">Cell membrane</keyword>
<evidence type="ECO:0000256" key="11">
    <source>
        <dbReference type="ARBA" id="ARBA00023303"/>
    </source>
</evidence>
<feature type="coiled-coil region" evidence="13">
    <location>
        <begin position="190"/>
        <end position="224"/>
    </location>
</feature>
<dbReference type="GO" id="GO:0034702">
    <property type="term" value="C:monoatomic ion channel complex"/>
    <property type="evidence" value="ECO:0007669"/>
    <property type="project" value="UniProtKB-KW"/>
</dbReference>
<proteinExistence type="predicted"/>
<evidence type="ECO:0000256" key="1">
    <source>
        <dbReference type="ARBA" id="ARBA00004651"/>
    </source>
</evidence>
<evidence type="ECO:0000259" key="15">
    <source>
        <dbReference type="Pfam" id="PF00520"/>
    </source>
</evidence>
<keyword evidence="9" id="KW-0406">Ion transport</keyword>
<evidence type="ECO:0000256" key="9">
    <source>
        <dbReference type="ARBA" id="ARBA00023065"/>
    </source>
</evidence>
<evidence type="ECO:0000256" key="5">
    <source>
        <dbReference type="ARBA" id="ARBA00022692"/>
    </source>
</evidence>
<dbReference type="GO" id="GO:0030171">
    <property type="term" value="F:voltage-gated proton channel activity"/>
    <property type="evidence" value="ECO:0007669"/>
    <property type="project" value="InterPro"/>
</dbReference>
<dbReference type="GO" id="GO:0005886">
    <property type="term" value="C:plasma membrane"/>
    <property type="evidence" value="ECO:0007669"/>
    <property type="project" value="UniProtKB-SubCell"/>
</dbReference>
<evidence type="ECO:0000256" key="12">
    <source>
        <dbReference type="ARBA" id="ARBA00031989"/>
    </source>
</evidence>
<evidence type="ECO:0000256" key="3">
    <source>
        <dbReference type="ARBA" id="ARBA00022448"/>
    </source>
</evidence>
<keyword evidence="6" id="KW-0851">Voltage-gated channel</keyword>
<dbReference type="Proteomes" id="UP000703269">
    <property type="component" value="Unassembled WGS sequence"/>
</dbReference>
<keyword evidence="5 14" id="KW-0812">Transmembrane</keyword>
<evidence type="ECO:0000256" key="8">
    <source>
        <dbReference type="ARBA" id="ARBA00023054"/>
    </source>
</evidence>
<comment type="caution">
    <text evidence="16">The sequence shown here is derived from an EMBL/GenBank/DDBJ whole genome shotgun (WGS) entry which is preliminary data.</text>
</comment>
<keyword evidence="7 14" id="KW-1133">Transmembrane helix</keyword>
<feature type="transmembrane region" description="Helical" evidence="14">
    <location>
        <begin position="129"/>
        <end position="149"/>
    </location>
</feature>
<dbReference type="EMBL" id="BPQB01000046">
    <property type="protein sequence ID" value="GJE95205.1"/>
    <property type="molecule type" value="Genomic_DNA"/>
</dbReference>